<accession>A0A7N2L083</accession>
<evidence type="ECO:0000256" key="4">
    <source>
        <dbReference type="ARBA" id="ARBA00023136"/>
    </source>
</evidence>
<dbReference type="InterPro" id="IPR034294">
    <property type="entry name" value="Aquaporin_transptr"/>
</dbReference>
<dbReference type="InterPro" id="IPR023271">
    <property type="entry name" value="Aquaporin-like"/>
</dbReference>
<keyword evidence="4" id="KW-0472">Membrane</keyword>
<evidence type="ECO:0000256" key="3">
    <source>
        <dbReference type="ARBA" id="ARBA00022989"/>
    </source>
</evidence>
<dbReference type="EnsemblPlants" id="QL02p082192:mrna">
    <property type="protein sequence ID" value="QL02p082192:mrna"/>
    <property type="gene ID" value="QL02p082192"/>
</dbReference>
<keyword evidence="6" id="KW-1185">Reference proteome</keyword>
<dbReference type="PANTHER" id="PTHR45724:SF16">
    <property type="entry name" value="AQUAPORIN NIP2-1"/>
    <property type="match status" value="1"/>
</dbReference>
<evidence type="ECO:0000313" key="6">
    <source>
        <dbReference type="Proteomes" id="UP000594261"/>
    </source>
</evidence>
<sequence length="88" mass="9578">MNPARTIGPALASATYKGIWVYVVGPVIRTLLGAYTYNLIRESVISYLYGTTLSISCHEPCTPQLGAAKYNLGPKDARTMLQSPNMQV</sequence>
<dbReference type="InParanoid" id="A0A7N2L083"/>
<evidence type="ECO:0000256" key="2">
    <source>
        <dbReference type="ARBA" id="ARBA00022692"/>
    </source>
</evidence>
<reference evidence="5" key="2">
    <citation type="submission" date="2021-01" db="UniProtKB">
        <authorList>
            <consortium name="EnsemblPlants"/>
        </authorList>
    </citation>
    <scope>IDENTIFICATION</scope>
</reference>
<dbReference type="GO" id="GO:0015267">
    <property type="term" value="F:channel activity"/>
    <property type="evidence" value="ECO:0007669"/>
    <property type="project" value="InterPro"/>
</dbReference>
<proteinExistence type="predicted"/>
<dbReference type="Pfam" id="PF00230">
    <property type="entry name" value="MIP"/>
    <property type="match status" value="1"/>
</dbReference>
<dbReference type="SUPFAM" id="SSF81338">
    <property type="entry name" value="Aquaporin-like"/>
    <property type="match status" value="1"/>
</dbReference>
<dbReference type="Proteomes" id="UP000594261">
    <property type="component" value="Chromosome 2"/>
</dbReference>
<dbReference type="InterPro" id="IPR000425">
    <property type="entry name" value="MIP"/>
</dbReference>
<evidence type="ECO:0000313" key="5">
    <source>
        <dbReference type="EnsemblPlants" id="QL02p082192:mrna"/>
    </source>
</evidence>
<dbReference type="AlphaFoldDB" id="A0A7N2L083"/>
<dbReference type="Gene3D" id="1.20.1080.10">
    <property type="entry name" value="Glycerol uptake facilitator protein"/>
    <property type="match status" value="1"/>
</dbReference>
<comment type="subcellular location">
    <subcellularLocation>
        <location evidence="1">Membrane</location>
        <topology evidence="1">Multi-pass membrane protein</topology>
    </subcellularLocation>
</comment>
<dbReference type="PANTHER" id="PTHR45724">
    <property type="entry name" value="AQUAPORIN NIP2-1"/>
    <property type="match status" value="1"/>
</dbReference>
<reference evidence="6" key="1">
    <citation type="journal article" date="2016" name="G3 (Bethesda)">
        <title>First Draft Assembly and Annotation of the Genome of a California Endemic Oak Quercus lobata Nee (Fagaceae).</title>
        <authorList>
            <person name="Sork V.L."/>
            <person name="Fitz-Gibbon S.T."/>
            <person name="Puiu D."/>
            <person name="Crepeau M."/>
            <person name="Gugger P.F."/>
            <person name="Sherman R."/>
            <person name="Stevens K."/>
            <person name="Langley C.H."/>
            <person name="Pellegrini M."/>
            <person name="Salzberg S.L."/>
        </authorList>
    </citation>
    <scope>NUCLEOTIDE SEQUENCE [LARGE SCALE GENOMIC DNA]</scope>
    <source>
        <strain evidence="6">cv. SW786</strain>
    </source>
</reference>
<keyword evidence="2" id="KW-0812">Transmembrane</keyword>
<organism evidence="5 6">
    <name type="scientific">Quercus lobata</name>
    <name type="common">Valley oak</name>
    <dbReference type="NCBI Taxonomy" id="97700"/>
    <lineage>
        <taxon>Eukaryota</taxon>
        <taxon>Viridiplantae</taxon>
        <taxon>Streptophyta</taxon>
        <taxon>Embryophyta</taxon>
        <taxon>Tracheophyta</taxon>
        <taxon>Spermatophyta</taxon>
        <taxon>Magnoliopsida</taxon>
        <taxon>eudicotyledons</taxon>
        <taxon>Gunneridae</taxon>
        <taxon>Pentapetalae</taxon>
        <taxon>rosids</taxon>
        <taxon>fabids</taxon>
        <taxon>Fagales</taxon>
        <taxon>Fagaceae</taxon>
        <taxon>Quercus</taxon>
    </lineage>
</organism>
<evidence type="ECO:0000256" key="1">
    <source>
        <dbReference type="ARBA" id="ARBA00004141"/>
    </source>
</evidence>
<protein>
    <submittedName>
        <fullName evidence="5">Uncharacterized protein</fullName>
    </submittedName>
</protein>
<name>A0A7N2L083_QUELO</name>
<dbReference type="GO" id="GO:0016020">
    <property type="term" value="C:membrane"/>
    <property type="evidence" value="ECO:0007669"/>
    <property type="project" value="UniProtKB-SubCell"/>
</dbReference>
<dbReference type="Gramene" id="QL02p082192:mrna">
    <property type="protein sequence ID" value="QL02p082192:mrna"/>
    <property type="gene ID" value="QL02p082192"/>
</dbReference>
<keyword evidence="3" id="KW-1133">Transmembrane helix</keyword>